<evidence type="ECO:0000313" key="2">
    <source>
        <dbReference type="EMBL" id="CAD7280031.1"/>
    </source>
</evidence>
<gene>
    <name evidence="2" type="ORF">NMOB1V02_LOCUS7695</name>
</gene>
<reference evidence="2" key="1">
    <citation type="submission" date="2020-11" db="EMBL/GenBank/DDBJ databases">
        <authorList>
            <person name="Tran Van P."/>
        </authorList>
    </citation>
    <scope>NUCLEOTIDE SEQUENCE</scope>
</reference>
<feature type="compositionally biased region" description="Polar residues" evidence="1">
    <location>
        <begin position="18"/>
        <end position="47"/>
    </location>
</feature>
<accession>A0A7R9GGH0</accession>
<dbReference type="AlphaFoldDB" id="A0A7R9GGH0"/>
<proteinExistence type="predicted"/>
<dbReference type="EMBL" id="CAJPEX010001898">
    <property type="protein sequence ID" value="CAG0920183.1"/>
    <property type="molecule type" value="Genomic_DNA"/>
</dbReference>
<keyword evidence="3" id="KW-1185">Reference proteome</keyword>
<organism evidence="2">
    <name type="scientific">Notodromas monacha</name>
    <dbReference type="NCBI Taxonomy" id="399045"/>
    <lineage>
        <taxon>Eukaryota</taxon>
        <taxon>Metazoa</taxon>
        <taxon>Ecdysozoa</taxon>
        <taxon>Arthropoda</taxon>
        <taxon>Crustacea</taxon>
        <taxon>Oligostraca</taxon>
        <taxon>Ostracoda</taxon>
        <taxon>Podocopa</taxon>
        <taxon>Podocopida</taxon>
        <taxon>Cypridocopina</taxon>
        <taxon>Cypridoidea</taxon>
        <taxon>Cyprididae</taxon>
        <taxon>Notodromas</taxon>
    </lineage>
</organism>
<dbReference type="EMBL" id="OA883935">
    <property type="protein sequence ID" value="CAD7280031.1"/>
    <property type="molecule type" value="Genomic_DNA"/>
</dbReference>
<evidence type="ECO:0000256" key="1">
    <source>
        <dbReference type="SAM" id="MobiDB-lite"/>
    </source>
</evidence>
<sequence length="135" mass="14251">MGLSFNSTDYFLDKSDAGSESSGVVTSASGSRNGSHQNTPTESSVNPGQMAICIEAYSPTSEQVKASPAHLHLIIGDMVDGPLVRRCVLVEAAATAQHRRRRSPTRSHVAFQQATLVSLAFVLSHADLAIGSVID</sequence>
<feature type="region of interest" description="Disordered" evidence="1">
    <location>
        <begin position="16"/>
        <end position="47"/>
    </location>
</feature>
<evidence type="ECO:0000313" key="3">
    <source>
        <dbReference type="Proteomes" id="UP000678499"/>
    </source>
</evidence>
<dbReference type="Proteomes" id="UP000678499">
    <property type="component" value="Unassembled WGS sequence"/>
</dbReference>
<name>A0A7R9GGH0_9CRUS</name>
<protein>
    <submittedName>
        <fullName evidence="2">Uncharacterized protein</fullName>
    </submittedName>
</protein>